<keyword evidence="2" id="KW-0560">Oxidoreductase</keyword>
<dbReference type="SUPFAM" id="SSF53720">
    <property type="entry name" value="ALDH-like"/>
    <property type="match status" value="1"/>
</dbReference>
<dbReference type="NCBIfam" id="TIGR00069">
    <property type="entry name" value="hisD"/>
    <property type="match status" value="1"/>
</dbReference>
<organism evidence="4 5">
    <name type="scientific">Durusdinium trenchii</name>
    <dbReference type="NCBI Taxonomy" id="1381693"/>
    <lineage>
        <taxon>Eukaryota</taxon>
        <taxon>Sar</taxon>
        <taxon>Alveolata</taxon>
        <taxon>Dinophyceae</taxon>
        <taxon>Suessiales</taxon>
        <taxon>Symbiodiniaceae</taxon>
        <taxon>Durusdinium</taxon>
    </lineage>
</organism>
<dbReference type="InterPro" id="IPR016161">
    <property type="entry name" value="Ald_DH/histidinol_DH"/>
</dbReference>
<evidence type="ECO:0000313" key="5">
    <source>
        <dbReference type="Proteomes" id="UP001642464"/>
    </source>
</evidence>
<dbReference type="PANTHER" id="PTHR21256:SF2">
    <property type="entry name" value="HISTIDINE BIOSYNTHESIS TRIFUNCTIONAL PROTEIN"/>
    <property type="match status" value="1"/>
</dbReference>
<evidence type="ECO:0000313" key="4">
    <source>
        <dbReference type="EMBL" id="CAK9033443.1"/>
    </source>
</evidence>
<evidence type="ECO:0000256" key="2">
    <source>
        <dbReference type="ARBA" id="ARBA00023002"/>
    </source>
</evidence>
<evidence type="ECO:0000256" key="3">
    <source>
        <dbReference type="RuleBase" id="RU004175"/>
    </source>
</evidence>
<dbReference type="PIRSF" id="PIRSF000099">
    <property type="entry name" value="Histidinol_dh"/>
    <property type="match status" value="1"/>
</dbReference>
<protein>
    <submittedName>
        <fullName evidence="4">Histidinol dehydrogenase (HDH)</fullName>
    </submittedName>
</protein>
<dbReference type="Gene3D" id="3.40.50.1980">
    <property type="entry name" value="Nitrogenase molybdenum iron protein domain"/>
    <property type="match status" value="2"/>
</dbReference>
<sequence>TLAGAAEIVGDVEREGEAGFRRHAERLGDLKPEARFVVPKEELKAAFEALPEEDRGVLERTAERVRKFAQAQRDSVREFEAEVAGGKAGQTLAAVKTAGCYAPGGRYPLPSSVIMTAVTARVAGVEQVWVASPNPQKATLAAAHLAGVDGLVACGGAHTIAAFAYGLGDQVPPCDVIVGPGNRWVTAAKKLVSGRCAIDMLAGPSECLVLADSTADPEVIAADLLAQAEHDTDALPILVTTDAEMPAKVNAALASQLATLPTAPVASVAVAKGFYVLCDSHKQALEVAATLGPEHLEVMTANSKADAMSIKSYGGLFIGSKSAEVFGDYGAGPNHVLPTSGSARYTGGLSVFTFLRIRTWLHLDDASSDAQAQMMSDAVRLARIEGLEGHARAAEARLRLLKK</sequence>
<dbReference type="InterPro" id="IPR022695">
    <property type="entry name" value="Histidinol_DH_monofunct"/>
</dbReference>
<comment type="similarity">
    <text evidence="1 3">Belongs to the histidinol dehydrogenase family.</text>
</comment>
<dbReference type="CDD" id="cd06572">
    <property type="entry name" value="Histidinol_dh"/>
    <property type="match status" value="1"/>
</dbReference>
<dbReference type="Pfam" id="PF00815">
    <property type="entry name" value="Histidinol_dh"/>
    <property type="match status" value="1"/>
</dbReference>
<dbReference type="PANTHER" id="PTHR21256">
    <property type="entry name" value="HISTIDINOL DEHYDROGENASE HDH"/>
    <property type="match status" value="1"/>
</dbReference>
<dbReference type="Gene3D" id="1.20.5.1300">
    <property type="match status" value="1"/>
</dbReference>
<accession>A0ABP0L3D5</accession>
<reference evidence="4 5" key="1">
    <citation type="submission" date="2024-02" db="EMBL/GenBank/DDBJ databases">
        <authorList>
            <person name="Chen Y."/>
            <person name="Shah S."/>
            <person name="Dougan E. K."/>
            <person name="Thang M."/>
            <person name="Chan C."/>
        </authorList>
    </citation>
    <scope>NUCLEOTIDE SEQUENCE [LARGE SCALE GENOMIC DNA]</scope>
</reference>
<gene>
    <name evidence="4" type="ORF">SCF082_LOCUS20488</name>
</gene>
<name>A0ABP0L3D5_9DINO</name>
<proteinExistence type="inferred from homology"/>
<dbReference type="EMBL" id="CAXAMM010014326">
    <property type="protein sequence ID" value="CAK9033443.1"/>
    <property type="molecule type" value="Genomic_DNA"/>
</dbReference>
<evidence type="ECO:0000256" key="1">
    <source>
        <dbReference type="ARBA" id="ARBA00010178"/>
    </source>
</evidence>
<dbReference type="Proteomes" id="UP001642464">
    <property type="component" value="Unassembled WGS sequence"/>
</dbReference>
<comment type="caution">
    <text evidence="4">The sequence shown here is derived from an EMBL/GenBank/DDBJ whole genome shotgun (WGS) entry which is preliminary data.</text>
</comment>
<dbReference type="PRINTS" id="PR00083">
    <property type="entry name" value="HOLDHDRGNASE"/>
</dbReference>
<keyword evidence="5" id="KW-1185">Reference proteome</keyword>
<feature type="non-terminal residue" evidence="4">
    <location>
        <position position="1"/>
    </location>
</feature>
<dbReference type="InterPro" id="IPR012131">
    <property type="entry name" value="Hstdl_DH"/>
</dbReference>